<dbReference type="GO" id="GO:0000160">
    <property type="term" value="P:phosphorelay signal transduction system"/>
    <property type="evidence" value="ECO:0007669"/>
    <property type="project" value="InterPro"/>
</dbReference>
<dbReference type="SUPFAM" id="SSF52172">
    <property type="entry name" value="CheY-like"/>
    <property type="match status" value="1"/>
</dbReference>
<dbReference type="Pfam" id="PF00196">
    <property type="entry name" value="GerE"/>
    <property type="match status" value="1"/>
</dbReference>
<dbReference type="InterPro" id="IPR058245">
    <property type="entry name" value="NreC/VraR/RcsB-like_REC"/>
</dbReference>
<dbReference type="PROSITE" id="PS50110">
    <property type="entry name" value="RESPONSE_REGULATORY"/>
    <property type="match status" value="1"/>
</dbReference>
<evidence type="ECO:0000313" key="6">
    <source>
        <dbReference type="EMBL" id="MBR7673552.1"/>
    </source>
</evidence>
<dbReference type="CDD" id="cd17535">
    <property type="entry name" value="REC_NarL-like"/>
    <property type="match status" value="1"/>
</dbReference>
<feature type="domain" description="HTH luxR-type" evidence="4">
    <location>
        <begin position="166"/>
        <end position="231"/>
    </location>
</feature>
<dbReference type="CDD" id="cd06170">
    <property type="entry name" value="LuxR_C_like"/>
    <property type="match status" value="1"/>
</dbReference>
<accession>A0A8T4IQL1</accession>
<dbReference type="Proteomes" id="UP000675554">
    <property type="component" value="Unassembled WGS sequence"/>
</dbReference>
<dbReference type="Pfam" id="PF00072">
    <property type="entry name" value="Response_reg"/>
    <property type="match status" value="1"/>
</dbReference>
<dbReference type="PROSITE" id="PS50043">
    <property type="entry name" value="HTH_LUXR_2"/>
    <property type="match status" value="1"/>
</dbReference>
<dbReference type="InterPro" id="IPR036388">
    <property type="entry name" value="WH-like_DNA-bd_sf"/>
</dbReference>
<keyword evidence="7" id="KW-1185">Reference proteome</keyword>
<dbReference type="Gene3D" id="1.10.10.10">
    <property type="entry name" value="Winged helix-like DNA-binding domain superfamily/Winged helix DNA-binding domain"/>
    <property type="match status" value="1"/>
</dbReference>
<feature type="domain" description="Response regulatory" evidence="5">
    <location>
        <begin position="2"/>
        <end position="119"/>
    </location>
</feature>
<gene>
    <name evidence="6" type="ORF">KDA82_11080</name>
</gene>
<dbReference type="InterPro" id="IPR039420">
    <property type="entry name" value="WalR-like"/>
</dbReference>
<sequence>MKILLVDDQPVARRGLRAVVTESFEGCEILEADNAVAALDISRRERPRMVLLDVRITGPTPPGELCRTFRELVPDGVLVLVTAIDDASVIHACLDAGADGCLLKDVSEAHLGAALRAIAAGAFVADPRIVRQIGREAAKPLVAEAVRRATQKHVTDEHAAHEPSRETTSTAFLTDREHDVLTLLAHGFSNRVIARELYLSETTVKGYVRGLLTKLEAPSRLAAVIRAYELGLAPLPGQGSPEP</sequence>
<evidence type="ECO:0000259" key="4">
    <source>
        <dbReference type="PROSITE" id="PS50043"/>
    </source>
</evidence>
<dbReference type="AlphaFoldDB" id="A0A8T4IQL1"/>
<evidence type="ECO:0000256" key="2">
    <source>
        <dbReference type="ARBA" id="ARBA00023125"/>
    </source>
</evidence>
<feature type="modified residue" description="4-aspartylphosphate" evidence="3">
    <location>
        <position position="53"/>
    </location>
</feature>
<comment type="caution">
    <text evidence="6">The sequence shown here is derived from an EMBL/GenBank/DDBJ whole genome shotgun (WGS) entry which is preliminary data.</text>
</comment>
<dbReference type="InterPro" id="IPR016032">
    <property type="entry name" value="Sig_transdc_resp-reg_C-effctor"/>
</dbReference>
<evidence type="ECO:0000256" key="3">
    <source>
        <dbReference type="PROSITE-ProRule" id="PRU00169"/>
    </source>
</evidence>
<evidence type="ECO:0000259" key="5">
    <source>
        <dbReference type="PROSITE" id="PS50110"/>
    </source>
</evidence>
<keyword evidence="1 3" id="KW-0597">Phosphoprotein</keyword>
<protein>
    <submittedName>
        <fullName evidence="6">Response regulator transcription factor</fullName>
    </submittedName>
</protein>
<evidence type="ECO:0000256" key="1">
    <source>
        <dbReference type="ARBA" id="ARBA00022553"/>
    </source>
</evidence>
<evidence type="ECO:0000313" key="7">
    <source>
        <dbReference type="Proteomes" id="UP000675554"/>
    </source>
</evidence>
<organism evidence="6 7">
    <name type="scientific">Streptomyces daliensis</name>
    <dbReference type="NCBI Taxonomy" id="299421"/>
    <lineage>
        <taxon>Bacteria</taxon>
        <taxon>Bacillati</taxon>
        <taxon>Actinomycetota</taxon>
        <taxon>Actinomycetes</taxon>
        <taxon>Kitasatosporales</taxon>
        <taxon>Streptomycetaceae</taxon>
        <taxon>Streptomyces</taxon>
    </lineage>
</organism>
<dbReference type="PANTHER" id="PTHR43214:SF43">
    <property type="entry name" value="TWO-COMPONENT RESPONSE REGULATOR"/>
    <property type="match status" value="1"/>
</dbReference>
<reference evidence="6" key="1">
    <citation type="submission" date="2021-04" db="EMBL/GenBank/DDBJ databases">
        <title>Sequencing of actinobacteria type strains.</title>
        <authorList>
            <person name="Nguyen G.-S."/>
            <person name="Wentzel A."/>
        </authorList>
    </citation>
    <scope>NUCLEOTIDE SEQUENCE</scope>
    <source>
        <strain evidence="6">DSM 42095</strain>
    </source>
</reference>
<dbReference type="SMART" id="SM00448">
    <property type="entry name" value="REC"/>
    <property type="match status" value="1"/>
</dbReference>
<dbReference type="PANTHER" id="PTHR43214">
    <property type="entry name" value="TWO-COMPONENT RESPONSE REGULATOR"/>
    <property type="match status" value="1"/>
</dbReference>
<dbReference type="EMBL" id="JAGSMN010000222">
    <property type="protein sequence ID" value="MBR7673552.1"/>
    <property type="molecule type" value="Genomic_DNA"/>
</dbReference>
<dbReference type="SMART" id="SM00421">
    <property type="entry name" value="HTH_LUXR"/>
    <property type="match status" value="1"/>
</dbReference>
<name>A0A8T4IQL1_9ACTN</name>
<dbReference type="PRINTS" id="PR00038">
    <property type="entry name" value="HTHLUXR"/>
</dbReference>
<proteinExistence type="predicted"/>
<dbReference type="Gene3D" id="3.40.50.2300">
    <property type="match status" value="1"/>
</dbReference>
<dbReference type="GO" id="GO:0006355">
    <property type="term" value="P:regulation of DNA-templated transcription"/>
    <property type="evidence" value="ECO:0007669"/>
    <property type="project" value="InterPro"/>
</dbReference>
<keyword evidence="2" id="KW-0238">DNA-binding</keyword>
<dbReference type="GO" id="GO:0003677">
    <property type="term" value="F:DNA binding"/>
    <property type="evidence" value="ECO:0007669"/>
    <property type="project" value="UniProtKB-KW"/>
</dbReference>
<dbReference type="InterPro" id="IPR000792">
    <property type="entry name" value="Tscrpt_reg_LuxR_C"/>
</dbReference>
<dbReference type="InterPro" id="IPR001789">
    <property type="entry name" value="Sig_transdc_resp-reg_receiver"/>
</dbReference>
<dbReference type="SUPFAM" id="SSF46894">
    <property type="entry name" value="C-terminal effector domain of the bipartite response regulators"/>
    <property type="match status" value="1"/>
</dbReference>
<dbReference type="InterPro" id="IPR011006">
    <property type="entry name" value="CheY-like_superfamily"/>
</dbReference>